<comment type="caution">
    <text evidence="2">The sequence shown here is derived from an EMBL/GenBank/DDBJ whole genome shotgun (WGS) entry which is preliminary data.</text>
</comment>
<organism evidence="2 3">
    <name type="scientific">Niastella soli</name>
    <dbReference type="NCBI Taxonomy" id="2821487"/>
    <lineage>
        <taxon>Bacteria</taxon>
        <taxon>Pseudomonadati</taxon>
        <taxon>Bacteroidota</taxon>
        <taxon>Chitinophagia</taxon>
        <taxon>Chitinophagales</taxon>
        <taxon>Chitinophagaceae</taxon>
        <taxon>Niastella</taxon>
    </lineage>
</organism>
<evidence type="ECO:0000313" key="2">
    <source>
        <dbReference type="EMBL" id="MBO9204667.1"/>
    </source>
</evidence>
<sequence length="133" mass="14884">MTGDLDADIMKHNPDLDFYLAAPNGDLRVNRNSSPSNNEGSVLLGIGFPRDEVKYKPYPKGHKVKIIWGEFEGPHESLKDLDPVKDDTPPKTGPPAGQGLKRSGFLNGPKYLGYYGDTPPDWIHRSYFKDPRM</sequence>
<evidence type="ECO:0000313" key="3">
    <source>
        <dbReference type="Proteomes" id="UP000677244"/>
    </source>
</evidence>
<protein>
    <submittedName>
        <fullName evidence="2">Uncharacterized protein</fullName>
    </submittedName>
</protein>
<dbReference type="EMBL" id="JAGHKO010000014">
    <property type="protein sequence ID" value="MBO9204667.1"/>
    <property type="molecule type" value="Genomic_DNA"/>
</dbReference>
<dbReference type="RefSeq" id="WP_209143462.1">
    <property type="nucleotide sequence ID" value="NZ_JAGHKO010000014.1"/>
</dbReference>
<reference evidence="2 3" key="1">
    <citation type="submission" date="2021-03" db="EMBL/GenBank/DDBJ databases">
        <title>Assistant Professor.</title>
        <authorList>
            <person name="Huq M.A."/>
        </authorList>
    </citation>
    <scope>NUCLEOTIDE SEQUENCE [LARGE SCALE GENOMIC DNA]</scope>
    <source>
        <strain evidence="2 3">MAH-29</strain>
    </source>
</reference>
<dbReference type="Proteomes" id="UP000677244">
    <property type="component" value="Unassembled WGS sequence"/>
</dbReference>
<keyword evidence="3" id="KW-1185">Reference proteome</keyword>
<feature type="compositionally biased region" description="Basic and acidic residues" evidence="1">
    <location>
        <begin position="77"/>
        <end position="89"/>
    </location>
</feature>
<accession>A0ABS3Z3C0</accession>
<gene>
    <name evidence="2" type="ORF">J7I42_30545</name>
</gene>
<evidence type="ECO:0000256" key="1">
    <source>
        <dbReference type="SAM" id="MobiDB-lite"/>
    </source>
</evidence>
<feature type="region of interest" description="Disordered" evidence="1">
    <location>
        <begin position="77"/>
        <end position="105"/>
    </location>
</feature>
<proteinExistence type="predicted"/>
<name>A0ABS3Z3C0_9BACT</name>